<reference evidence="2" key="1">
    <citation type="submission" date="2018-01" db="EMBL/GenBank/DDBJ databases">
        <title>An insight into the sialome of Amazonian anophelines.</title>
        <authorList>
            <person name="Ribeiro J.M."/>
            <person name="Scarpassa V."/>
            <person name="Calvo E."/>
        </authorList>
    </citation>
    <scope>NUCLEOTIDE SEQUENCE</scope>
</reference>
<sequence>MLFVHHLYQLYATVVVIVVGILSPGTLPQRLVLQQPVGGQKQDHAESMGIVIGLRQGKLHLENEINRQLANSDVANH</sequence>
<organism evidence="2">
    <name type="scientific">Anopheles darlingi</name>
    <name type="common">Mosquito</name>
    <dbReference type="NCBI Taxonomy" id="43151"/>
    <lineage>
        <taxon>Eukaryota</taxon>
        <taxon>Metazoa</taxon>
        <taxon>Ecdysozoa</taxon>
        <taxon>Arthropoda</taxon>
        <taxon>Hexapoda</taxon>
        <taxon>Insecta</taxon>
        <taxon>Pterygota</taxon>
        <taxon>Neoptera</taxon>
        <taxon>Endopterygota</taxon>
        <taxon>Diptera</taxon>
        <taxon>Nematocera</taxon>
        <taxon>Culicoidea</taxon>
        <taxon>Culicidae</taxon>
        <taxon>Anophelinae</taxon>
        <taxon>Anopheles</taxon>
    </lineage>
</organism>
<evidence type="ECO:0000313" key="2">
    <source>
        <dbReference type="EMBL" id="MBW74147.1"/>
    </source>
</evidence>
<keyword evidence="1" id="KW-0812">Transmembrane</keyword>
<accession>A0A2M4D9D4</accession>
<proteinExistence type="predicted"/>
<keyword evidence="1" id="KW-1133">Transmembrane helix</keyword>
<evidence type="ECO:0000256" key="1">
    <source>
        <dbReference type="SAM" id="Phobius"/>
    </source>
</evidence>
<keyword evidence="1" id="KW-0472">Membrane</keyword>
<dbReference type="AlphaFoldDB" id="A0A2M4D9D4"/>
<dbReference type="EMBL" id="GGFL01009969">
    <property type="protein sequence ID" value="MBW74147.1"/>
    <property type="molecule type" value="Transcribed_RNA"/>
</dbReference>
<feature type="transmembrane region" description="Helical" evidence="1">
    <location>
        <begin position="6"/>
        <end position="27"/>
    </location>
</feature>
<protein>
    <submittedName>
        <fullName evidence="2">Putative secreted protein</fullName>
    </submittedName>
</protein>
<name>A0A2M4D9D4_ANODA</name>